<name>A0A642UDQ6_DIURU</name>
<dbReference type="RefSeq" id="XP_034009855.1">
    <property type="nucleotide sequence ID" value="XM_034158191.1"/>
</dbReference>
<keyword evidence="2" id="KW-1185">Reference proteome</keyword>
<dbReference type="VEuPathDB" id="FungiDB:DIURU_005231"/>
<dbReference type="EMBL" id="SWFT01000158">
    <property type="protein sequence ID" value="KAA8897254.1"/>
    <property type="molecule type" value="Genomic_DNA"/>
</dbReference>
<organism evidence="1 2">
    <name type="scientific">Diutina rugosa</name>
    <name type="common">Yeast</name>
    <name type="synonym">Candida rugosa</name>
    <dbReference type="NCBI Taxonomy" id="5481"/>
    <lineage>
        <taxon>Eukaryota</taxon>
        <taxon>Fungi</taxon>
        <taxon>Dikarya</taxon>
        <taxon>Ascomycota</taxon>
        <taxon>Saccharomycotina</taxon>
        <taxon>Pichiomycetes</taxon>
        <taxon>Debaryomycetaceae</taxon>
        <taxon>Diutina</taxon>
    </lineage>
</organism>
<evidence type="ECO:0000313" key="2">
    <source>
        <dbReference type="Proteomes" id="UP000449547"/>
    </source>
</evidence>
<comment type="caution">
    <text evidence="1">The sequence shown here is derived from an EMBL/GenBank/DDBJ whole genome shotgun (WGS) entry which is preliminary data.</text>
</comment>
<reference evidence="1 2" key="1">
    <citation type="submission" date="2019-07" db="EMBL/GenBank/DDBJ databases">
        <title>Genome assembly of two rare yeast pathogens: Diutina rugosa and Trichomonascus ciferrii.</title>
        <authorList>
            <person name="Mixao V."/>
            <person name="Saus E."/>
            <person name="Hansen A."/>
            <person name="Lass-Flor C."/>
            <person name="Gabaldon T."/>
        </authorList>
    </citation>
    <scope>NUCLEOTIDE SEQUENCE [LARGE SCALE GENOMIC DNA]</scope>
    <source>
        <strain evidence="1 2">CBS 613</strain>
    </source>
</reference>
<dbReference type="Proteomes" id="UP000449547">
    <property type="component" value="Unassembled WGS sequence"/>
</dbReference>
<evidence type="ECO:0000313" key="1">
    <source>
        <dbReference type="EMBL" id="KAA8897254.1"/>
    </source>
</evidence>
<accession>A0A642UDQ6</accession>
<gene>
    <name evidence="1" type="ORF">DIURU_005231</name>
</gene>
<protein>
    <submittedName>
        <fullName evidence="1">Uncharacterized protein</fullName>
    </submittedName>
</protein>
<dbReference type="AlphaFoldDB" id="A0A642UDQ6"/>
<proteinExistence type="predicted"/>
<sequence length="383" mass="43331">MRPTPVRLRLPLVASAPYRARIPPPPQAKLPRLTEGAPQLANTRVVDLINQHAPEDSSQPMREIAVPQLVEVGLQWPSLLQFIQGVEVQLPPERRLEVESQMMQTVAMDSPEDYVRVFDVMCAGIDRVAMVKPFLQRVAAAVAPHDSLAVVVESSAITQVNVWLEVISATHWHSQLTPKLVRRILAECQAIGVVGEMRRYQAMWQIAGTFVEQHAWPVVELLDDDVRIPMTSMMCEYIEATNGELRPFVKAVANPQIKDVVRSWQMRASVRANVDALGPLIHYHRRHRRRFSAIIPTIIGGLIDQRQVSVAEKLSRVRRALSMLDKHGYAVDWPDHSKSQLLLHLSQASREWCHSPEVRRHLEYVSEVMSLRGHPVVESALRG</sequence>
<dbReference type="GeneID" id="54783882"/>